<accession>A0A3L6RQ75</accession>
<dbReference type="Proteomes" id="UP000275267">
    <property type="component" value="Unassembled WGS sequence"/>
</dbReference>
<proteinExistence type="predicted"/>
<evidence type="ECO:0000313" key="2">
    <source>
        <dbReference type="Proteomes" id="UP000275267"/>
    </source>
</evidence>
<dbReference type="OrthoDB" id="10569640at2759"/>
<dbReference type="STRING" id="4540.A0A3L6RQ75"/>
<evidence type="ECO:0000313" key="1">
    <source>
        <dbReference type="EMBL" id="RLN07951.1"/>
    </source>
</evidence>
<dbReference type="EMBL" id="PQIB02000007">
    <property type="protein sequence ID" value="RLN07951.1"/>
    <property type="molecule type" value="Genomic_DNA"/>
</dbReference>
<keyword evidence="2" id="KW-1185">Reference proteome</keyword>
<comment type="caution">
    <text evidence="1">The sequence shown here is derived from an EMBL/GenBank/DDBJ whole genome shotgun (WGS) entry which is preliminary data.</text>
</comment>
<organism evidence="1 2">
    <name type="scientific">Panicum miliaceum</name>
    <name type="common">Proso millet</name>
    <name type="synonym">Broomcorn millet</name>
    <dbReference type="NCBI Taxonomy" id="4540"/>
    <lineage>
        <taxon>Eukaryota</taxon>
        <taxon>Viridiplantae</taxon>
        <taxon>Streptophyta</taxon>
        <taxon>Embryophyta</taxon>
        <taxon>Tracheophyta</taxon>
        <taxon>Spermatophyta</taxon>
        <taxon>Magnoliopsida</taxon>
        <taxon>Liliopsida</taxon>
        <taxon>Poales</taxon>
        <taxon>Poaceae</taxon>
        <taxon>PACMAD clade</taxon>
        <taxon>Panicoideae</taxon>
        <taxon>Panicodae</taxon>
        <taxon>Paniceae</taxon>
        <taxon>Panicinae</taxon>
        <taxon>Panicum</taxon>
        <taxon>Panicum sect. Panicum</taxon>
    </lineage>
</organism>
<reference evidence="2" key="1">
    <citation type="journal article" date="2019" name="Nat. Commun.">
        <title>The genome of broomcorn millet.</title>
        <authorList>
            <person name="Zou C."/>
            <person name="Miki D."/>
            <person name="Li D."/>
            <person name="Tang Q."/>
            <person name="Xiao L."/>
            <person name="Rajput S."/>
            <person name="Deng P."/>
            <person name="Jia W."/>
            <person name="Huang R."/>
            <person name="Zhang M."/>
            <person name="Sun Y."/>
            <person name="Hu J."/>
            <person name="Fu X."/>
            <person name="Schnable P.S."/>
            <person name="Li F."/>
            <person name="Zhang H."/>
            <person name="Feng B."/>
            <person name="Zhu X."/>
            <person name="Liu R."/>
            <person name="Schnable J.C."/>
            <person name="Zhu J.-K."/>
            <person name="Zhang H."/>
        </authorList>
    </citation>
    <scope>NUCLEOTIDE SEQUENCE [LARGE SCALE GENOMIC DNA]</scope>
</reference>
<sequence length="85" mass="9270">MGGALLFGSVRDSISPLIDEAKAYDKPCRLESKFLHVRGVADVVSPPEDNPVGQDAHKAWKMSERELAGLPPEKGLSLLRKKEAD</sequence>
<gene>
    <name evidence="1" type="ORF">C2845_PM11G24630</name>
</gene>
<dbReference type="AlphaFoldDB" id="A0A3L6RQ75"/>
<name>A0A3L6RQ75_PANMI</name>
<protein>
    <submittedName>
        <fullName evidence="1">Uncharacterized protein</fullName>
    </submittedName>
</protein>